<evidence type="ECO:0000256" key="2">
    <source>
        <dbReference type="RuleBase" id="RU004135"/>
    </source>
</evidence>
<keyword evidence="2" id="KW-0132">Cell division</keyword>
<organism evidence="5 6">
    <name type="scientific">Vibrio nigripulchritudo SOn1</name>
    <dbReference type="NCBI Taxonomy" id="1238450"/>
    <lineage>
        <taxon>Bacteria</taxon>
        <taxon>Pseudomonadati</taxon>
        <taxon>Pseudomonadota</taxon>
        <taxon>Gammaproteobacteria</taxon>
        <taxon>Vibrionales</taxon>
        <taxon>Vibrionaceae</taxon>
        <taxon>Vibrio</taxon>
    </lineage>
</organism>
<dbReference type="GO" id="GO:0071555">
    <property type="term" value="P:cell wall organization"/>
    <property type="evidence" value="ECO:0007669"/>
    <property type="project" value="UniProtKB-KW"/>
</dbReference>
<evidence type="ECO:0000256" key="1">
    <source>
        <dbReference type="ARBA" id="ARBA00005898"/>
    </source>
</evidence>
<keyword evidence="2" id="KW-0133">Cell shape</keyword>
<dbReference type="GO" id="GO:0008765">
    <property type="term" value="F:UDP-N-acetylmuramoylalanyl-D-glutamate-2,6-diaminopimelate ligase activity"/>
    <property type="evidence" value="ECO:0007669"/>
    <property type="project" value="UniProtKB-EC"/>
</dbReference>
<comment type="pathway">
    <text evidence="2">Cell wall biogenesis; peptidoglycan biosynthesis.</text>
</comment>
<reference evidence="5 6" key="1">
    <citation type="journal article" date="2013" name="ISME J.">
        <title>Comparative genomics of pathogenic lineages of Vibrio nigripulchritudo identifies virulence-associated traits.</title>
        <authorList>
            <person name="Goudenege D."/>
            <person name="Labreuche Y."/>
            <person name="Krin E."/>
            <person name="Ansquer D."/>
            <person name="Mangenot S."/>
            <person name="Calteau A."/>
            <person name="Medigue C."/>
            <person name="Mazel D."/>
            <person name="Polz M.F."/>
            <person name="Le Roux F."/>
        </authorList>
    </citation>
    <scope>NUCLEOTIDE SEQUENCE [LARGE SCALE GENOMIC DNA]</scope>
    <source>
        <strain evidence="5 6">SOn1</strain>
    </source>
</reference>
<dbReference type="PANTHER" id="PTHR23135:SF4">
    <property type="entry name" value="UDP-N-ACETYLMURAMOYL-L-ALANYL-D-GLUTAMATE--2,6-DIAMINOPIMELATE LIGASE MURE HOMOLOG, CHLOROPLASTIC"/>
    <property type="match status" value="1"/>
</dbReference>
<dbReference type="GO" id="GO:0051301">
    <property type="term" value="P:cell division"/>
    <property type="evidence" value="ECO:0007669"/>
    <property type="project" value="UniProtKB-KW"/>
</dbReference>
<evidence type="ECO:0000259" key="3">
    <source>
        <dbReference type="Pfam" id="PF02875"/>
    </source>
</evidence>
<evidence type="ECO:0000259" key="4">
    <source>
        <dbReference type="Pfam" id="PF08245"/>
    </source>
</evidence>
<dbReference type="InterPro" id="IPR005761">
    <property type="entry name" value="UDP-N-AcMur-Glu-dNH2Pim_ligase"/>
</dbReference>
<dbReference type="RefSeq" id="WP_022612439.1">
    <property type="nucleotide sequence ID" value="NZ_LK391965.1"/>
</dbReference>
<keyword evidence="5" id="KW-0436">Ligase</keyword>
<dbReference type="NCBIfam" id="TIGR01085">
    <property type="entry name" value="murE"/>
    <property type="match status" value="1"/>
</dbReference>
<proteinExistence type="inferred from homology"/>
<feature type="domain" description="Mur ligase central" evidence="4">
    <location>
        <begin position="6"/>
        <end position="205"/>
    </location>
</feature>
<gene>
    <name evidence="5" type="ORF">VIBNISOn1_340051</name>
</gene>
<dbReference type="GO" id="GO:0005737">
    <property type="term" value="C:cytoplasm"/>
    <property type="evidence" value="ECO:0007669"/>
    <property type="project" value="UniProtKB-SubCell"/>
</dbReference>
<comment type="subcellular location">
    <subcellularLocation>
        <location evidence="2">Cytoplasm</location>
    </subcellularLocation>
</comment>
<dbReference type="SUPFAM" id="SSF53244">
    <property type="entry name" value="MurD-like peptide ligases, peptide-binding domain"/>
    <property type="match status" value="1"/>
</dbReference>
<dbReference type="Gene3D" id="3.90.190.20">
    <property type="entry name" value="Mur ligase, C-terminal domain"/>
    <property type="match status" value="1"/>
</dbReference>
<name>A0AAV2VSU1_9VIBR</name>
<comment type="similarity">
    <text evidence="1">Belongs to the MurCDEF family. MurE subfamily.</text>
</comment>
<sequence length="391" mass="43424">MKWAAVTGTNGKTTSVELARQLLSKLGIHAASWGTLGVGLDGEFEEVPWYCNSSQRVHEFIQDLTAQNQVDVCLMECFSRLIEIGQYQHFEFDCAAFTNLTHDHLDYHPTLEDYLNAKLKLLKHCKAGADVWINQQDPMHPKWVAASQSAGLNARLFADSTSIPGWFGRLEGNTLSLNLNGYVWQGDCPFFGEHNVQNLLTSLGIVQSLYGKEALTQACQYIPTLSLPPGRLESITTKGNRQVFVDFAHNPDGLIKSLDSLNQTFGKKLVVVFGCGGDRDRSKRAPMAESVRQFADQAFITSDNSRSEPPEQIFAPLKKVLPHARVIKNRTDAIYQALKTQKPDEIVVVAGRGHEGIKVDSATELIAPVKSTKNVRDADIIHHCLAQLPQW</sequence>
<dbReference type="GO" id="GO:0005524">
    <property type="term" value="F:ATP binding"/>
    <property type="evidence" value="ECO:0007669"/>
    <property type="project" value="InterPro"/>
</dbReference>
<dbReference type="InterPro" id="IPR004101">
    <property type="entry name" value="Mur_ligase_C"/>
</dbReference>
<dbReference type="GO" id="GO:0008360">
    <property type="term" value="P:regulation of cell shape"/>
    <property type="evidence" value="ECO:0007669"/>
    <property type="project" value="UniProtKB-KW"/>
</dbReference>
<dbReference type="InterPro" id="IPR036565">
    <property type="entry name" value="Mur-like_cat_sf"/>
</dbReference>
<dbReference type="Pfam" id="PF08245">
    <property type="entry name" value="Mur_ligase_M"/>
    <property type="match status" value="1"/>
</dbReference>
<keyword evidence="2" id="KW-0131">Cell cycle</keyword>
<accession>A0AAV2VSU1</accession>
<keyword evidence="2" id="KW-0573">Peptidoglycan synthesis</keyword>
<dbReference type="PANTHER" id="PTHR23135">
    <property type="entry name" value="MUR LIGASE FAMILY MEMBER"/>
    <property type="match status" value="1"/>
</dbReference>
<dbReference type="InterPro" id="IPR013221">
    <property type="entry name" value="Mur_ligase_cen"/>
</dbReference>
<dbReference type="Pfam" id="PF02875">
    <property type="entry name" value="Mur_ligase_C"/>
    <property type="match status" value="1"/>
</dbReference>
<dbReference type="GO" id="GO:0009252">
    <property type="term" value="P:peptidoglycan biosynthetic process"/>
    <property type="evidence" value="ECO:0007669"/>
    <property type="project" value="UniProtKB-KW"/>
</dbReference>
<feature type="domain" description="Mur ligase C-terminal" evidence="3">
    <location>
        <begin position="230"/>
        <end position="353"/>
    </location>
</feature>
<dbReference type="InterPro" id="IPR036615">
    <property type="entry name" value="Mur_ligase_C_dom_sf"/>
</dbReference>
<protein>
    <submittedName>
        <fullName evidence="5">UDP-N-acetylmuramoyl-L-alanyl-D-glutamate--2,6-diaminopimelate ligase</fullName>
        <ecNumber evidence="5">6.3.2.13</ecNumber>
    </submittedName>
</protein>
<keyword evidence="2" id="KW-0961">Cell wall biogenesis/degradation</keyword>
<dbReference type="EMBL" id="CAOF01000125">
    <property type="protein sequence ID" value="CCO47736.1"/>
    <property type="molecule type" value="Genomic_DNA"/>
</dbReference>
<comment type="caution">
    <text evidence="5">The sequence shown here is derived from an EMBL/GenBank/DDBJ whole genome shotgun (WGS) entry which is preliminary data.</text>
</comment>
<dbReference type="Gene3D" id="3.40.1190.10">
    <property type="entry name" value="Mur-like, catalytic domain"/>
    <property type="match status" value="1"/>
</dbReference>
<dbReference type="SUPFAM" id="SSF53623">
    <property type="entry name" value="MurD-like peptide ligases, catalytic domain"/>
    <property type="match status" value="1"/>
</dbReference>
<dbReference type="EC" id="6.3.2.13" evidence="5"/>
<evidence type="ECO:0000313" key="6">
    <source>
        <dbReference type="Proteomes" id="UP000018211"/>
    </source>
</evidence>
<dbReference type="AlphaFoldDB" id="A0AAV2VSU1"/>
<dbReference type="Proteomes" id="UP000018211">
    <property type="component" value="Unassembled WGS sequence"/>
</dbReference>
<evidence type="ECO:0000313" key="5">
    <source>
        <dbReference type="EMBL" id="CCO47736.1"/>
    </source>
</evidence>